<keyword evidence="1" id="KW-0472">Membrane</keyword>
<dbReference type="NCBIfam" id="TIGR01451">
    <property type="entry name" value="B_ant_repeat"/>
    <property type="match status" value="2"/>
</dbReference>
<accession>A0ABX0TJ42</accession>
<sequence>MRKQSGQQHALTHNGPGERPLHSVLALLVSVFLAVASLSTFALIGTPAPAAAAPGSPGVTQPGTLIYSEDFSNQSAASAPIPLGSYAGGTAAQNEQYTADAAWLPGFQACNGWILRQSTPLPANGGTIVNNDQCNRNGGINFLRDMAFVMGKYQGMTDAQAAENQILSEYTNTTTGIQPAGLQLQTTKNTIPTIAGHYYAISGIFAETNCFSNHASQEFSILVNGVATVVGSNLDPCADPSRQVINYGNTNYSVAKLQSGAIQVPLTGTTPTLGIRVRNLTATGTGNDVGFDLPQLVDVTPQLDKSFSPTSIYQGQNTVLTYTVTNTSDLMAKNGWHFVDTLPNGLTAAGPLGGTCVRTAGSVSGRTVDVTGNLAQGSSSCTITVTVTSNTPGAYNNSGCVANDGTAIANCTNNFPTITGLYSPGTAPLTVRPVVDLSITKKANITAYVPGQPITYTVVVYNNGPSDAINAVFTDPLPPSIQGATWTCAVTLAGTANLSPMGPTACNAPTGSGSISGTVRINTGGTLTYTVTGTVAAGATGNIVNTATIAPAALTAVPNMPGGGPNPVPGSSTQVPTVDPACPPLPGVGCSATVSTPVDPQWTISKTATVNGSSADSPSVKPGDTITYTVTATSNRGQINNVVLTDNLSDVLDQATFVPGSALLTIGNAAPVAVSNPAVGSTTLTTQAFTLPAGQTATLSYKVTVKQDAWSSQLVNVVTGSGSVVPVRCATNTGPVAPECSTTHRTPAKFLLEKVGESSNGSWVPMAGSSWSIHNDAAGKPGAVNTGYTVAAIPSQTGQFQIEGIEPGVYWLEETQAPQGFNLLAEPVQFTVAANGAITLGPGTGGGVVTAADADANGIYLVTVRDVPALKLPESGGMGWWPFTAGGASLLLAALAMAHRTTRRATSHSSI</sequence>
<evidence type="ECO:0000259" key="3">
    <source>
        <dbReference type="Pfam" id="PF17802"/>
    </source>
</evidence>
<keyword evidence="7" id="KW-1185">Reference proteome</keyword>
<reference evidence="6 7" key="1">
    <citation type="submission" date="2020-03" db="EMBL/GenBank/DDBJ databases">
        <title>Genomic Encyclopedia of Type Strains, Phase III (KMG-III): the genomes of soil and plant-associated and newly described type strains.</title>
        <authorList>
            <person name="Whitman W."/>
        </authorList>
    </citation>
    <scope>NUCLEOTIDE SEQUENCE [LARGE SCALE GENOMIC DNA]</scope>
    <source>
        <strain evidence="6 7">CECT 4207</strain>
    </source>
</reference>
<dbReference type="InterPro" id="IPR013783">
    <property type="entry name" value="Ig-like_fold"/>
</dbReference>
<dbReference type="Pfam" id="PF25549">
    <property type="entry name" value="DUF7927"/>
    <property type="match status" value="1"/>
</dbReference>
<feature type="transmembrane region" description="Helical" evidence="1">
    <location>
        <begin position="21"/>
        <end position="44"/>
    </location>
</feature>
<organism evidence="6 7">
    <name type="scientific">Paenarthrobacter ilicis</name>
    <dbReference type="NCBI Taxonomy" id="43665"/>
    <lineage>
        <taxon>Bacteria</taxon>
        <taxon>Bacillati</taxon>
        <taxon>Actinomycetota</taxon>
        <taxon>Actinomycetes</taxon>
        <taxon>Micrococcales</taxon>
        <taxon>Micrococcaceae</taxon>
        <taxon>Paenarthrobacter</taxon>
    </lineage>
</organism>
<feature type="domain" description="DUF7933" evidence="5">
    <location>
        <begin position="301"/>
        <end position="401"/>
    </location>
</feature>
<dbReference type="InterPro" id="IPR051172">
    <property type="entry name" value="Chlamydia_OmcB"/>
</dbReference>
<dbReference type="Gene3D" id="2.60.40.10">
    <property type="entry name" value="Immunoglobulins"/>
    <property type="match status" value="1"/>
</dbReference>
<evidence type="ECO:0000259" key="2">
    <source>
        <dbReference type="Pfam" id="PF01345"/>
    </source>
</evidence>
<dbReference type="InterPro" id="IPR047589">
    <property type="entry name" value="DUF11_rpt"/>
</dbReference>
<dbReference type="InterPro" id="IPR026466">
    <property type="entry name" value="Fim_isopep_form_D2_dom"/>
</dbReference>
<feature type="domain" description="SpaA-like prealbumin fold" evidence="3">
    <location>
        <begin position="765"/>
        <end position="839"/>
    </location>
</feature>
<comment type="caution">
    <text evidence="6">The sequence shown here is derived from an EMBL/GenBank/DDBJ whole genome shotgun (WGS) entry which is preliminary data.</text>
</comment>
<dbReference type="Gene3D" id="2.60.40.740">
    <property type="match status" value="1"/>
</dbReference>
<dbReference type="Pfam" id="PF01345">
    <property type="entry name" value="DUF11"/>
    <property type="match status" value="1"/>
</dbReference>
<dbReference type="NCBIfam" id="TIGR04226">
    <property type="entry name" value="RrgB_K2N_iso_D2"/>
    <property type="match status" value="1"/>
</dbReference>
<evidence type="ECO:0000259" key="5">
    <source>
        <dbReference type="Pfam" id="PF25564"/>
    </source>
</evidence>
<keyword evidence="1" id="KW-0812">Transmembrane</keyword>
<dbReference type="Pfam" id="PF25564">
    <property type="entry name" value="DUF7933"/>
    <property type="match status" value="1"/>
</dbReference>
<feature type="domain" description="DUF11" evidence="2">
    <location>
        <begin position="436"/>
        <end position="550"/>
    </location>
</feature>
<proteinExistence type="predicted"/>
<dbReference type="PANTHER" id="PTHR34819">
    <property type="entry name" value="LARGE CYSTEINE-RICH PERIPLASMIC PROTEIN OMCB"/>
    <property type="match status" value="1"/>
</dbReference>
<keyword evidence="1" id="KW-1133">Transmembrane helix</keyword>
<evidence type="ECO:0000313" key="7">
    <source>
        <dbReference type="Proteomes" id="UP000802392"/>
    </source>
</evidence>
<dbReference type="InterPro" id="IPR057687">
    <property type="entry name" value="DUF7927"/>
</dbReference>
<dbReference type="InterPro" id="IPR041033">
    <property type="entry name" value="SpaA_PFL_dom_1"/>
</dbReference>
<dbReference type="Pfam" id="PF17802">
    <property type="entry name" value="SpaA"/>
    <property type="match status" value="1"/>
</dbReference>
<feature type="domain" description="DUF7927" evidence="4">
    <location>
        <begin position="615"/>
        <end position="743"/>
    </location>
</feature>
<dbReference type="InterPro" id="IPR057693">
    <property type="entry name" value="DUF7933"/>
</dbReference>
<protein>
    <submittedName>
        <fullName evidence="6">Repeat protein (TIGR01451 family)/fimbrial isopeptide formation D2 family protein</fullName>
    </submittedName>
</protein>
<name>A0ABX0TJ42_9MICC</name>
<evidence type="ECO:0000313" key="6">
    <source>
        <dbReference type="EMBL" id="NIJ02587.1"/>
    </source>
</evidence>
<evidence type="ECO:0000256" key="1">
    <source>
        <dbReference type="SAM" id="Phobius"/>
    </source>
</evidence>
<dbReference type="Proteomes" id="UP000802392">
    <property type="component" value="Unassembled WGS sequence"/>
</dbReference>
<dbReference type="InterPro" id="IPR001434">
    <property type="entry name" value="OmcB-like_DUF11"/>
</dbReference>
<feature type="transmembrane region" description="Helical" evidence="1">
    <location>
        <begin position="878"/>
        <end position="898"/>
    </location>
</feature>
<evidence type="ECO:0000259" key="4">
    <source>
        <dbReference type="Pfam" id="PF25549"/>
    </source>
</evidence>
<gene>
    <name evidence="6" type="ORF">FHR86_002931</name>
</gene>
<dbReference type="EMBL" id="JAAOZD010000006">
    <property type="protein sequence ID" value="NIJ02587.1"/>
    <property type="molecule type" value="Genomic_DNA"/>
</dbReference>
<dbReference type="RefSeq" id="WP_167267967.1">
    <property type="nucleotide sequence ID" value="NZ_BAAAVO010000009.1"/>
</dbReference>
<dbReference type="PANTHER" id="PTHR34819:SF3">
    <property type="entry name" value="CELL SURFACE PROTEIN"/>
    <property type="match status" value="1"/>
</dbReference>